<dbReference type="EMBL" id="JACHEP010000006">
    <property type="protein sequence ID" value="MBB5324541.1"/>
    <property type="molecule type" value="Genomic_DNA"/>
</dbReference>
<accession>A0A7W8IRE9</accession>
<dbReference type="RefSeq" id="WP_183253359.1">
    <property type="nucleotide sequence ID" value="NZ_JACHEP010000006.1"/>
</dbReference>
<gene>
    <name evidence="1" type="ORF">HNQ34_001638</name>
</gene>
<organism evidence="1 2">
    <name type="scientific">Anoxybacteroides tepidamans</name>
    <dbReference type="NCBI Taxonomy" id="265948"/>
    <lineage>
        <taxon>Bacteria</taxon>
        <taxon>Bacillati</taxon>
        <taxon>Bacillota</taxon>
        <taxon>Bacilli</taxon>
        <taxon>Bacillales</taxon>
        <taxon>Anoxybacillaceae</taxon>
        <taxon>Anoxybacteroides</taxon>
    </lineage>
</organism>
<dbReference type="Proteomes" id="UP000520011">
    <property type="component" value="Unassembled WGS sequence"/>
</dbReference>
<dbReference type="AlphaFoldDB" id="A0A7W8IRE9"/>
<reference evidence="1 2" key="1">
    <citation type="submission" date="2020-08" db="EMBL/GenBank/DDBJ databases">
        <title>Genomic Encyclopedia of Type Strains, Phase IV (KMG-IV): sequencing the most valuable type-strain genomes for metagenomic binning, comparative biology and taxonomic classification.</title>
        <authorList>
            <person name="Goeker M."/>
        </authorList>
    </citation>
    <scope>NUCLEOTIDE SEQUENCE [LARGE SCALE GENOMIC DNA]</scope>
    <source>
        <strain evidence="1 2">DSM 16325</strain>
    </source>
</reference>
<keyword evidence="2" id="KW-1185">Reference proteome</keyword>
<evidence type="ECO:0000313" key="1">
    <source>
        <dbReference type="EMBL" id="MBB5324541.1"/>
    </source>
</evidence>
<protein>
    <submittedName>
        <fullName evidence="1">Uncharacterized protein</fullName>
    </submittedName>
</protein>
<comment type="caution">
    <text evidence="1">The sequence shown here is derived from an EMBL/GenBank/DDBJ whole genome shotgun (WGS) entry which is preliminary data.</text>
</comment>
<evidence type="ECO:0000313" key="2">
    <source>
        <dbReference type="Proteomes" id="UP000520011"/>
    </source>
</evidence>
<sequence>MPTISVKTSFQQKTNSYTPMIAAPKPSSSVATSVSHSTSNTTISKDVVIISDAAKKAYQSTVSQNNASQTVANIVTNKPSQFPSVIQGIANKNSGNFEVKTTASTSAKTANTVQVSAFRVAENKKSDATDIKTLVNNLKKLEKYTKSYLIIDTTKRINDHDLEYLRSTKYDGFKWDVTAGTIDDKHVKYIESKNKKLDNFFSPNGQGAFIKDPVTGDKIDFIHMAATIDAILSNTPVPDSWAGWAGDLHTALGDLQENTKDSNKLKVLQKEAKKIIGGNSSFSRADILADVDAVNIANMMKENKNLLLSDAIKKYYSKSGDAHHRFSEFIESFGGTKKFKESVDRNLTKVDVHIKIGTADVTPISLMAPLAEKKRKKYGIPTDNQIKAIGDAFKNYIIKEASKERK</sequence>
<name>A0A7W8IRE9_9BACL</name>
<proteinExistence type="predicted"/>